<name>B9M1K5_GEODF</name>
<proteinExistence type="predicted"/>
<dbReference type="RefSeq" id="WP_012647815.1">
    <property type="nucleotide sequence ID" value="NC_011979.1"/>
</dbReference>
<dbReference type="HOGENOM" id="CLU_2129850_0_0_7"/>
<keyword evidence="1" id="KW-1133">Transmembrane helix</keyword>
<dbReference type="eggNOG" id="ENOG5033FXR">
    <property type="taxonomic scope" value="Bacteria"/>
</dbReference>
<dbReference type="Proteomes" id="UP000007721">
    <property type="component" value="Chromosome"/>
</dbReference>
<reference evidence="2 3" key="1">
    <citation type="submission" date="2009-01" db="EMBL/GenBank/DDBJ databases">
        <title>Complete sequence of Geobacter sp. FRC-32.</title>
        <authorList>
            <consortium name="US DOE Joint Genome Institute"/>
            <person name="Lucas S."/>
            <person name="Copeland A."/>
            <person name="Lapidus A."/>
            <person name="Glavina del Rio T."/>
            <person name="Dalin E."/>
            <person name="Tice H."/>
            <person name="Bruce D."/>
            <person name="Goodwin L."/>
            <person name="Pitluck S."/>
            <person name="Saunders E."/>
            <person name="Brettin T."/>
            <person name="Detter J.C."/>
            <person name="Han C."/>
            <person name="Larimer F."/>
            <person name="Land M."/>
            <person name="Hauser L."/>
            <person name="Kyrpides N."/>
            <person name="Ovchinnikova G."/>
            <person name="Kostka J."/>
            <person name="Richardson P."/>
        </authorList>
    </citation>
    <scope>NUCLEOTIDE SEQUENCE [LARGE SCALE GENOMIC DNA]</scope>
    <source>
        <strain evidence="3">DSM 22248 / JCM 15807 / FRC-32</strain>
    </source>
</reference>
<accession>B9M1K5</accession>
<gene>
    <name evidence="2" type="ordered locus">Geob_2738</name>
</gene>
<keyword evidence="1" id="KW-0472">Membrane</keyword>
<dbReference type="AlphaFoldDB" id="B9M1K5"/>
<keyword evidence="3" id="KW-1185">Reference proteome</keyword>
<evidence type="ECO:0000256" key="1">
    <source>
        <dbReference type="SAM" id="Phobius"/>
    </source>
</evidence>
<protein>
    <submittedName>
        <fullName evidence="2">Uncharacterized protein</fullName>
    </submittedName>
</protein>
<evidence type="ECO:0000313" key="3">
    <source>
        <dbReference type="Proteomes" id="UP000007721"/>
    </source>
</evidence>
<dbReference type="EMBL" id="CP001390">
    <property type="protein sequence ID" value="ACM21087.1"/>
    <property type="molecule type" value="Genomic_DNA"/>
</dbReference>
<feature type="transmembrane region" description="Helical" evidence="1">
    <location>
        <begin position="51"/>
        <end position="69"/>
    </location>
</feature>
<organism evidence="2 3">
    <name type="scientific">Geotalea daltonii (strain DSM 22248 / JCM 15807 / FRC-32)</name>
    <name type="common">Geobacter daltonii</name>
    <dbReference type="NCBI Taxonomy" id="316067"/>
    <lineage>
        <taxon>Bacteria</taxon>
        <taxon>Pseudomonadati</taxon>
        <taxon>Thermodesulfobacteriota</taxon>
        <taxon>Desulfuromonadia</taxon>
        <taxon>Geobacterales</taxon>
        <taxon>Geobacteraceae</taxon>
        <taxon>Geotalea</taxon>
    </lineage>
</organism>
<dbReference type="OrthoDB" id="120728at2"/>
<keyword evidence="1" id="KW-0812">Transmembrane</keyword>
<evidence type="ECO:0000313" key="2">
    <source>
        <dbReference type="EMBL" id="ACM21087.1"/>
    </source>
</evidence>
<sequence length="113" mass="12885">MAGGKYSHSHQPFWDATPLVWWPEASWRCKGGKVNPRKKYKNHLLELLHEHSLTLFLILTGLGWIVAFLKVDPESKWGTVVSNVISEWSQQIGMVVLTKRLIETGSKESGDDR</sequence>
<dbReference type="KEGG" id="geo:Geob_2738"/>